<evidence type="ECO:0000256" key="6">
    <source>
        <dbReference type="SAM" id="Phobius"/>
    </source>
</evidence>
<accession>A8PZX2</accession>
<feature type="domain" description="Major facilitator superfamily (MFS) profile" evidence="7">
    <location>
        <begin position="1"/>
        <end position="428"/>
    </location>
</feature>
<dbReference type="InterPro" id="IPR011701">
    <property type="entry name" value="MFS"/>
</dbReference>
<dbReference type="GeneID" id="5855266"/>
<organism evidence="8 9">
    <name type="scientific">Malassezia globosa (strain ATCC MYA-4612 / CBS 7966)</name>
    <name type="common">Dandruff-associated fungus</name>
    <dbReference type="NCBI Taxonomy" id="425265"/>
    <lineage>
        <taxon>Eukaryota</taxon>
        <taxon>Fungi</taxon>
        <taxon>Dikarya</taxon>
        <taxon>Basidiomycota</taxon>
        <taxon>Ustilaginomycotina</taxon>
        <taxon>Malasseziomycetes</taxon>
        <taxon>Malasseziales</taxon>
        <taxon>Malasseziaceae</taxon>
        <taxon>Malassezia</taxon>
    </lineage>
</organism>
<feature type="transmembrane region" description="Helical" evidence="6">
    <location>
        <begin position="373"/>
        <end position="393"/>
    </location>
</feature>
<evidence type="ECO:0000313" key="9">
    <source>
        <dbReference type="Proteomes" id="UP000008837"/>
    </source>
</evidence>
<keyword evidence="3 6" id="KW-0812">Transmembrane</keyword>
<comment type="caution">
    <text evidence="8">The sequence shown here is derived from an EMBL/GenBank/DDBJ whole genome shotgun (WGS) entry which is preliminary data.</text>
</comment>
<sequence>MHHGRVMPGGAHGLCGRRHVPCGAPHDWHLSDAATTIITTCMFAGMALGAFVWGFIADIHGRLYVFHRSLLVAGIAGLFVGLTPTFGLSCLLVAVVGMGVGGSMPIDGALLIETLPLHKRHWLTALSVFFALGSVLCALMAYAILPGRSCMREDACTNPNHGWRILTTMLSCTTLVLVAARCCLCRVHESPLFLAENGRLDDAHRVLDAIELYNKGRYDIFDPVPDGQDDNCMEYEVPASRDGGIDQDLQHQDNVDPSIEADEGPLSTGIESGRISAFASAFFLSSEWGGRCGLLFALPQRRTTLTIWCLWGLLSFAFTIFNAFFPLYLQRKGSFQASTSFVQTLRSLVWYALSSVPGSVIGAALVKTAWGHLYALPLTLGLTAAALGFFALAQASFTVLAHWGASPVCWRRSSPGLYWPGIRLCPYA</sequence>
<evidence type="ECO:0000259" key="7">
    <source>
        <dbReference type="PROSITE" id="PS50850"/>
    </source>
</evidence>
<evidence type="ECO:0000256" key="1">
    <source>
        <dbReference type="ARBA" id="ARBA00004141"/>
    </source>
</evidence>
<dbReference type="InterPro" id="IPR036259">
    <property type="entry name" value="MFS_trans_sf"/>
</dbReference>
<dbReference type="Pfam" id="PF07690">
    <property type="entry name" value="MFS_1"/>
    <property type="match status" value="1"/>
</dbReference>
<dbReference type="PANTHER" id="PTHR23511:SF5">
    <property type="entry name" value="MAJOR FACILITATOR-TYPE TRANSPORTER HXNZ-RELATED"/>
    <property type="match status" value="1"/>
</dbReference>
<dbReference type="RefSeq" id="XP_001730959.1">
    <property type="nucleotide sequence ID" value="XM_001730907.1"/>
</dbReference>
<dbReference type="GO" id="GO:0022857">
    <property type="term" value="F:transmembrane transporter activity"/>
    <property type="evidence" value="ECO:0007669"/>
    <property type="project" value="InterPro"/>
</dbReference>
<dbReference type="EMBL" id="AAYY01000006">
    <property type="protein sequence ID" value="EDP43745.1"/>
    <property type="molecule type" value="Genomic_DNA"/>
</dbReference>
<dbReference type="Gene3D" id="1.20.1250.20">
    <property type="entry name" value="MFS general substrate transporter like domains"/>
    <property type="match status" value="1"/>
</dbReference>
<evidence type="ECO:0000256" key="2">
    <source>
        <dbReference type="ARBA" id="ARBA00022448"/>
    </source>
</evidence>
<evidence type="ECO:0000256" key="5">
    <source>
        <dbReference type="ARBA" id="ARBA00023136"/>
    </source>
</evidence>
<keyword evidence="5 6" id="KW-0472">Membrane</keyword>
<name>A8PZX2_MALGO</name>
<dbReference type="VEuPathDB" id="FungiDB:MGL_1958"/>
<dbReference type="PROSITE" id="PS50850">
    <property type="entry name" value="MFS"/>
    <property type="match status" value="1"/>
</dbReference>
<evidence type="ECO:0000313" key="8">
    <source>
        <dbReference type="EMBL" id="EDP43745.1"/>
    </source>
</evidence>
<keyword evidence="2" id="KW-0813">Transport</keyword>
<keyword evidence="9" id="KW-1185">Reference proteome</keyword>
<feature type="transmembrane region" description="Helical" evidence="6">
    <location>
        <begin position="63"/>
        <end position="80"/>
    </location>
</feature>
<dbReference type="KEGG" id="mgl:MGL_1958"/>
<comment type="subcellular location">
    <subcellularLocation>
        <location evidence="1">Membrane</location>
        <topology evidence="1">Multi-pass membrane protein</topology>
    </subcellularLocation>
</comment>
<gene>
    <name evidence="8" type="ORF">MGL_1958</name>
</gene>
<dbReference type="AlphaFoldDB" id="A8PZX2"/>
<feature type="transmembrane region" description="Helical" evidence="6">
    <location>
        <begin position="86"/>
        <end position="110"/>
    </location>
</feature>
<dbReference type="Proteomes" id="UP000008837">
    <property type="component" value="Unassembled WGS sequence"/>
</dbReference>
<proteinExistence type="predicted"/>
<evidence type="ECO:0000256" key="4">
    <source>
        <dbReference type="ARBA" id="ARBA00022989"/>
    </source>
</evidence>
<feature type="transmembrane region" description="Helical" evidence="6">
    <location>
        <begin position="122"/>
        <end position="145"/>
    </location>
</feature>
<keyword evidence="4 6" id="KW-1133">Transmembrane helix</keyword>
<feature type="transmembrane region" description="Helical" evidence="6">
    <location>
        <begin position="305"/>
        <end position="328"/>
    </location>
</feature>
<feature type="transmembrane region" description="Helical" evidence="6">
    <location>
        <begin position="33"/>
        <end position="56"/>
    </location>
</feature>
<feature type="transmembrane region" description="Helical" evidence="6">
    <location>
        <begin position="348"/>
        <end position="366"/>
    </location>
</feature>
<feature type="transmembrane region" description="Helical" evidence="6">
    <location>
        <begin position="165"/>
        <end position="184"/>
    </location>
</feature>
<dbReference type="GO" id="GO:0016020">
    <property type="term" value="C:membrane"/>
    <property type="evidence" value="ECO:0007669"/>
    <property type="project" value="UniProtKB-SubCell"/>
</dbReference>
<dbReference type="OrthoDB" id="4139357at2759"/>
<dbReference type="InParanoid" id="A8PZX2"/>
<dbReference type="PANTHER" id="PTHR23511">
    <property type="entry name" value="SYNAPTIC VESICLE GLYCOPROTEIN 2"/>
    <property type="match status" value="1"/>
</dbReference>
<dbReference type="InterPro" id="IPR020846">
    <property type="entry name" value="MFS_dom"/>
</dbReference>
<reference evidence="8 9" key="1">
    <citation type="journal article" date="2007" name="Proc. Natl. Acad. Sci. U.S.A.">
        <title>Dandruff-associated Malassezia genomes reveal convergent and divergent virulence traits shared with plant and human fungal pathogens.</title>
        <authorList>
            <person name="Xu J."/>
            <person name="Saunders C.W."/>
            <person name="Hu P."/>
            <person name="Grant R.A."/>
            <person name="Boekhout T."/>
            <person name="Kuramae E.E."/>
            <person name="Kronstad J.W."/>
            <person name="Deangelis Y.M."/>
            <person name="Reeder N.L."/>
            <person name="Johnstone K.R."/>
            <person name="Leland M."/>
            <person name="Fieno A.M."/>
            <person name="Begley W.M."/>
            <person name="Sun Y."/>
            <person name="Lacey M.P."/>
            <person name="Chaudhary T."/>
            <person name="Keough T."/>
            <person name="Chu L."/>
            <person name="Sears R."/>
            <person name="Yuan B."/>
            <person name="Dawson T.L.Jr."/>
        </authorList>
    </citation>
    <scope>NUCLEOTIDE SEQUENCE [LARGE SCALE GENOMIC DNA]</scope>
    <source>
        <strain evidence="9">ATCC MYA-4612 / CBS 7966</strain>
    </source>
</reference>
<evidence type="ECO:0000256" key="3">
    <source>
        <dbReference type="ARBA" id="ARBA00022692"/>
    </source>
</evidence>
<protein>
    <recommendedName>
        <fullName evidence="7">Major facilitator superfamily (MFS) profile domain-containing protein</fullName>
    </recommendedName>
</protein>
<dbReference type="OMA" id="GCIGISC"/>
<dbReference type="SUPFAM" id="SSF103473">
    <property type="entry name" value="MFS general substrate transporter"/>
    <property type="match status" value="1"/>
</dbReference>